<gene>
    <name evidence="3" type="ORF">CSV91_01100</name>
</gene>
<organism evidence="3 4">
    <name type="scientific">Collinsella aerofaciens</name>
    <dbReference type="NCBI Taxonomy" id="74426"/>
    <lineage>
        <taxon>Bacteria</taxon>
        <taxon>Bacillati</taxon>
        <taxon>Actinomycetota</taxon>
        <taxon>Coriobacteriia</taxon>
        <taxon>Coriobacteriales</taxon>
        <taxon>Coriobacteriaceae</taxon>
        <taxon>Collinsella</taxon>
    </lineage>
</organism>
<feature type="signal peptide" evidence="2">
    <location>
        <begin position="1"/>
        <end position="32"/>
    </location>
</feature>
<evidence type="ECO:0000313" key="3">
    <source>
        <dbReference type="EMBL" id="ATP53254.1"/>
    </source>
</evidence>
<feature type="chain" id="PRO_5013776723" evidence="2">
    <location>
        <begin position="33"/>
        <end position="258"/>
    </location>
</feature>
<keyword evidence="1" id="KW-0175">Coiled coil</keyword>
<sequence length="258" mass="27414">MRIDSRKPKAAALSAALTVALLAGAGATDAHAATLSDTVGSTPSETTLVQPVDYRGDGYGSMQEWNASMEAKRDSLEMRAQIILNMYGDYATDDERAVLQGCIDGAGSLLTMGEVDAKSTELDELRTALENAKREALEAAAAEAEAAEAAQASYYNAGYTPSYASAASYANGSGLTRSAGVNNYNGRRETYYSSNVLYHYRTGEWTQDSEGFWRDSDGYYVVAAGDMAQGSTFTGSKGDCKVYDSGCAAGTTDYYTGW</sequence>
<proteinExistence type="predicted"/>
<dbReference type="KEGG" id="caer:CSV91_01100"/>
<reference evidence="3 4" key="1">
    <citation type="submission" date="2017-10" db="EMBL/GenBank/DDBJ databases">
        <title>Complete genome sequence of Collinsella aerofaciens isolated from the gut of a healthy adult Indian.</title>
        <authorList>
            <person name="Bag S."/>
            <person name="Ghosh T.S."/>
            <person name="Das B."/>
        </authorList>
    </citation>
    <scope>NUCLEOTIDE SEQUENCE [LARGE SCALE GENOMIC DNA]</scope>
    <source>
        <strain evidence="4">indica</strain>
    </source>
</reference>
<name>A0A2D1TVD7_9ACTN</name>
<dbReference type="Proteomes" id="UP000225608">
    <property type="component" value="Chromosome"/>
</dbReference>
<dbReference type="RefSeq" id="WP_099431462.1">
    <property type="nucleotide sequence ID" value="NZ_CP024160.1"/>
</dbReference>
<evidence type="ECO:0000313" key="4">
    <source>
        <dbReference type="Proteomes" id="UP000225608"/>
    </source>
</evidence>
<dbReference type="EMBL" id="CP024160">
    <property type="protein sequence ID" value="ATP53254.1"/>
    <property type="molecule type" value="Genomic_DNA"/>
</dbReference>
<feature type="coiled-coil region" evidence="1">
    <location>
        <begin position="115"/>
        <end position="152"/>
    </location>
</feature>
<accession>A0A2D1TVD7</accession>
<evidence type="ECO:0000256" key="1">
    <source>
        <dbReference type="SAM" id="Coils"/>
    </source>
</evidence>
<dbReference type="AlphaFoldDB" id="A0A2D1TVD7"/>
<keyword evidence="2" id="KW-0732">Signal</keyword>
<protein>
    <submittedName>
        <fullName evidence="3">Uncharacterized protein</fullName>
    </submittedName>
</protein>
<evidence type="ECO:0000256" key="2">
    <source>
        <dbReference type="SAM" id="SignalP"/>
    </source>
</evidence>